<feature type="transmembrane region" description="Helical" evidence="5">
    <location>
        <begin position="149"/>
        <end position="169"/>
    </location>
</feature>
<gene>
    <name evidence="6" type="ORF">IAE60_07740</name>
</gene>
<feature type="transmembrane region" description="Helical" evidence="5">
    <location>
        <begin position="112"/>
        <end position="137"/>
    </location>
</feature>
<evidence type="ECO:0000256" key="4">
    <source>
        <dbReference type="ARBA" id="ARBA00023136"/>
    </source>
</evidence>
<feature type="transmembrane region" description="Helical" evidence="5">
    <location>
        <begin position="279"/>
        <end position="298"/>
    </location>
</feature>
<sequence>MSPLEDAATPGRAGEDRPGARERIATRLAFFIAGFAVSAWAPLIPFAKRRLALDDAQLGLMLLCLGIGSVLMMPLAGGLAARFGCRRTILAAGTVICLCLPALMLAPSIPVLAAALAVFGASLGVLDVVMNLQAVIVERASGRAMMSGFHGMYSVGGIAGAGGVAGALALGASPLVAITGTAVLAALLLAAAHGGLLAQGGEGDHPAFALPRGRVLLVGAVCFAMFLSEGAVLDWSAVFLSTVRHADPATAGFGYVAFAATMTLGRLTGDRIVQALGAFRVVVCGALVAAAGFALAILSASPMAGLAGFALVGAGAANVVPVMFSAAGRQHDMPTHLAVAAVTTMGYAGVLLGPAALGFVAKATSLPMAFGLLVALLLCVAGAARQATRS</sequence>
<keyword evidence="2 5" id="KW-0812">Transmembrane</keyword>
<dbReference type="Proteomes" id="UP000515838">
    <property type="component" value="Chromosome"/>
</dbReference>
<dbReference type="RefSeq" id="WP_187574439.1">
    <property type="nucleotide sequence ID" value="NZ_CP060731.1"/>
</dbReference>
<dbReference type="SUPFAM" id="SSF103473">
    <property type="entry name" value="MFS general substrate transporter"/>
    <property type="match status" value="1"/>
</dbReference>
<dbReference type="InterPro" id="IPR036259">
    <property type="entry name" value="MFS_trans_sf"/>
</dbReference>
<dbReference type="GO" id="GO:0022857">
    <property type="term" value="F:transmembrane transporter activity"/>
    <property type="evidence" value="ECO:0007669"/>
    <property type="project" value="InterPro"/>
</dbReference>
<feature type="transmembrane region" description="Helical" evidence="5">
    <location>
        <begin position="59"/>
        <end position="81"/>
    </location>
</feature>
<dbReference type="GeneID" id="81470855"/>
<feature type="transmembrane region" description="Helical" evidence="5">
    <location>
        <begin position="28"/>
        <end position="47"/>
    </location>
</feature>
<feature type="transmembrane region" description="Helical" evidence="5">
    <location>
        <begin position="304"/>
        <end position="325"/>
    </location>
</feature>
<feature type="transmembrane region" description="Helical" evidence="5">
    <location>
        <begin position="337"/>
        <end position="360"/>
    </location>
</feature>
<feature type="transmembrane region" description="Helical" evidence="5">
    <location>
        <begin position="175"/>
        <end position="194"/>
    </location>
</feature>
<dbReference type="PANTHER" id="PTHR23514">
    <property type="entry name" value="BYPASS OF STOP CODON PROTEIN 6"/>
    <property type="match status" value="1"/>
</dbReference>
<evidence type="ECO:0000256" key="2">
    <source>
        <dbReference type="ARBA" id="ARBA00022692"/>
    </source>
</evidence>
<dbReference type="EMBL" id="CP060731">
    <property type="protein sequence ID" value="QNN79284.1"/>
    <property type="molecule type" value="Genomic_DNA"/>
</dbReference>
<evidence type="ECO:0000256" key="3">
    <source>
        <dbReference type="ARBA" id="ARBA00022989"/>
    </source>
</evidence>
<name>A0A7G9TGQ9_PSEMX</name>
<proteinExistence type="predicted"/>
<feature type="transmembrane region" description="Helical" evidence="5">
    <location>
        <begin position="249"/>
        <end position="267"/>
    </location>
</feature>
<feature type="transmembrane region" description="Helical" evidence="5">
    <location>
        <begin position="88"/>
        <end position="106"/>
    </location>
</feature>
<evidence type="ECO:0000313" key="6">
    <source>
        <dbReference type="EMBL" id="QNN79284.1"/>
    </source>
</evidence>
<dbReference type="Gene3D" id="1.20.1250.20">
    <property type="entry name" value="MFS general substrate transporter like domains"/>
    <property type="match status" value="2"/>
</dbReference>
<organism evidence="6 7">
    <name type="scientific">Pseudoxanthomonas mexicana</name>
    <dbReference type="NCBI Taxonomy" id="128785"/>
    <lineage>
        <taxon>Bacteria</taxon>
        <taxon>Pseudomonadati</taxon>
        <taxon>Pseudomonadota</taxon>
        <taxon>Gammaproteobacteria</taxon>
        <taxon>Lysobacterales</taxon>
        <taxon>Lysobacteraceae</taxon>
        <taxon>Pseudoxanthomonas</taxon>
    </lineage>
</organism>
<dbReference type="PANTHER" id="PTHR23514:SF13">
    <property type="entry name" value="INNER MEMBRANE PROTEIN YBJJ"/>
    <property type="match status" value="1"/>
</dbReference>
<keyword evidence="3 5" id="KW-1133">Transmembrane helix</keyword>
<protein>
    <submittedName>
        <fullName evidence="6">MFS transporter</fullName>
    </submittedName>
</protein>
<reference evidence="6 7" key="1">
    <citation type="submission" date="2020-08" db="EMBL/GenBank/DDBJ databases">
        <title>Streptomycin Non-resistant strain, P. mexicana.</title>
        <authorList>
            <person name="Ganesh-Kumar S."/>
            <person name="Zhe T."/>
            <person name="Yu Z."/>
            <person name="Min Y."/>
        </authorList>
    </citation>
    <scope>NUCLEOTIDE SEQUENCE [LARGE SCALE GENOMIC DNA]</scope>
    <source>
        <strain evidence="6 7">GTZY2</strain>
    </source>
</reference>
<comment type="subcellular location">
    <subcellularLocation>
        <location evidence="1">Membrane</location>
        <topology evidence="1">Multi-pass membrane protein</topology>
    </subcellularLocation>
</comment>
<feature type="transmembrane region" description="Helical" evidence="5">
    <location>
        <begin position="215"/>
        <end position="237"/>
    </location>
</feature>
<dbReference type="Pfam" id="PF07690">
    <property type="entry name" value="MFS_1"/>
    <property type="match status" value="1"/>
</dbReference>
<evidence type="ECO:0000256" key="1">
    <source>
        <dbReference type="ARBA" id="ARBA00004141"/>
    </source>
</evidence>
<evidence type="ECO:0000313" key="7">
    <source>
        <dbReference type="Proteomes" id="UP000515838"/>
    </source>
</evidence>
<dbReference type="InterPro" id="IPR011701">
    <property type="entry name" value="MFS"/>
</dbReference>
<evidence type="ECO:0000256" key="5">
    <source>
        <dbReference type="SAM" id="Phobius"/>
    </source>
</evidence>
<accession>A0A7G9TGQ9</accession>
<dbReference type="AlphaFoldDB" id="A0A7G9TGQ9"/>
<dbReference type="GO" id="GO:0016020">
    <property type="term" value="C:membrane"/>
    <property type="evidence" value="ECO:0007669"/>
    <property type="project" value="UniProtKB-SubCell"/>
</dbReference>
<dbReference type="CDD" id="cd17393">
    <property type="entry name" value="MFS_MosC_like"/>
    <property type="match status" value="1"/>
</dbReference>
<feature type="transmembrane region" description="Helical" evidence="5">
    <location>
        <begin position="366"/>
        <end position="384"/>
    </location>
</feature>
<keyword evidence="4 5" id="KW-0472">Membrane</keyword>
<dbReference type="InterPro" id="IPR051788">
    <property type="entry name" value="MFS_Transporter"/>
</dbReference>